<dbReference type="OrthoDB" id="630895at2759"/>
<accession>A0A5C3N4Z6</accession>
<dbReference type="Pfam" id="PF13302">
    <property type="entry name" value="Acetyltransf_3"/>
    <property type="match status" value="1"/>
</dbReference>
<dbReference type="InterPro" id="IPR016181">
    <property type="entry name" value="Acyl_CoA_acyltransferase"/>
</dbReference>
<dbReference type="InterPro" id="IPR000182">
    <property type="entry name" value="GNAT_dom"/>
</dbReference>
<gene>
    <name evidence="2" type="ORF">OE88DRAFT_1657797</name>
</gene>
<dbReference type="GO" id="GO:0016747">
    <property type="term" value="F:acyltransferase activity, transferring groups other than amino-acyl groups"/>
    <property type="evidence" value="ECO:0007669"/>
    <property type="project" value="InterPro"/>
</dbReference>
<dbReference type="Gene3D" id="3.40.630.30">
    <property type="match status" value="1"/>
</dbReference>
<keyword evidence="2" id="KW-0808">Transferase</keyword>
<sequence length="147" mass="16869">MFETERLILRGFRDSDMDYLLKLWNNPVTQRFLYNDYIAPKGEKFAKEVIKPGIEKATLHVMITSKEKKGENGEGEVMGYAALVMLFPKNREGYLEIGLLPEWQSKGYGTEAMRFIVDHGFREFQLHRATLGVLEGNAAARAVYSKM</sequence>
<dbReference type="PANTHER" id="PTHR43792">
    <property type="entry name" value="GNAT FAMILY, PUTATIVE (AFU_ORTHOLOGUE AFUA_3G00765)-RELATED-RELATED"/>
    <property type="match status" value="1"/>
</dbReference>
<evidence type="ECO:0000259" key="1">
    <source>
        <dbReference type="PROSITE" id="PS51186"/>
    </source>
</evidence>
<dbReference type="AlphaFoldDB" id="A0A5C3N4Z6"/>
<dbReference type="Proteomes" id="UP000305948">
    <property type="component" value="Unassembled WGS sequence"/>
</dbReference>
<proteinExistence type="predicted"/>
<dbReference type="InterPro" id="IPR051531">
    <property type="entry name" value="N-acetyltransferase"/>
</dbReference>
<dbReference type="CDD" id="cd04301">
    <property type="entry name" value="NAT_SF"/>
    <property type="match status" value="1"/>
</dbReference>
<evidence type="ECO:0000313" key="3">
    <source>
        <dbReference type="Proteomes" id="UP000305948"/>
    </source>
</evidence>
<dbReference type="EMBL" id="ML213509">
    <property type="protein sequence ID" value="TFK52500.1"/>
    <property type="molecule type" value="Genomic_DNA"/>
</dbReference>
<dbReference type="PANTHER" id="PTHR43792:SF1">
    <property type="entry name" value="N-ACETYLTRANSFERASE DOMAIN-CONTAINING PROTEIN"/>
    <property type="match status" value="1"/>
</dbReference>
<keyword evidence="2" id="KW-0012">Acyltransferase</keyword>
<dbReference type="SUPFAM" id="SSF55729">
    <property type="entry name" value="Acyl-CoA N-acyltransferases (Nat)"/>
    <property type="match status" value="1"/>
</dbReference>
<reference evidence="2 3" key="1">
    <citation type="journal article" date="2019" name="Nat. Ecol. Evol.">
        <title>Megaphylogeny resolves global patterns of mushroom evolution.</title>
        <authorList>
            <person name="Varga T."/>
            <person name="Krizsan K."/>
            <person name="Foldi C."/>
            <person name="Dima B."/>
            <person name="Sanchez-Garcia M."/>
            <person name="Sanchez-Ramirez S."/>
            <person name="Szollosi G.J."/>
            <person name="Szarkandi J.G."/>
            <person name="Papp V."/>
            <person name="Albert L."/>
            <person name="Andreopoulos W."/>
            <person name="Angelini C."/>
            <person name="Antonin V."/>
            <person name="Barry K.W."/>
            <person name="Bougher N.L."/>
            <person name="Buchanan P."/>
            <person name="Buyck B."/>
            <person name="Bense V."/>
            <person name="Catcheside P."/>
            <person name="Chovatia M."/>
            <person name="Cooper J."/>
            <person name="Damon W."/>
            <person name="Desjardin D."/>
            <person name="Finy P."/>
            <person name="Geml J."/>
            <person name="Haridas S."/>
            <person name="Hughes K."/>
            <person name="Justo A."/>
            <person name="Karasinski D."/>
            <person name="Kautmanova I."/>
            <person name="Kiss B."/>
            <person name="Kocsube S."/>
            <person name="Kotiranta H."/>
            <person name="LaButti K.M."/>
            <person name="Lechner B.E."/>
            <person name="Liimatainen K."/>
            <person name="Lipzen A."/>
            <person name="Lukacs Z."/>
            <person name="Mihaltcheva S."/>
            <person name="Morgado L.N."/>
            <person name="Niskanen T."/>
            <person name="Noordeloos M.E."/>
            <person name="Ohm R.A."/>
            <person name="Ortiz-Santana B."/>
            <person name="Ovrebo C."/>
            <person name="Racz N."/>
            <person name="Riley R."/>
            <person name="Savchenko A."/>
            <person name="Shiryaev A."/>
            <person name="Soop K."/>
            <person name="Spirin V."/>
            <person name="Szebenyi C."/>
            <person name="Tomsovsky M."/>
            <person name="Tulloss R.E."/>
            <person name="Uehling J."/>
            <person name="Grigoriev I.V."/>
            <person name="Vagvolgyi C."/>
            <person name="Papp T."/>
            <person name="Martin F.M."/>
            <person name="Miettinen O."/>
            <person name="Hibbett D.S."/>
            <person name="Nagy L.G."/>
        </authorList>
    </citation>
    <scope>NUCLEOTIDE SEQUENCE [LARGE SCALE GENOMIC DNA]</scope>
    <source>
        <strain evidence="2 3">OMC1185</strain>
    </source>
</reference>
<name>A0A5C3N4Z6_9AGAM</name>
<organism evidence="2 3">
    <name type="scientific">Heliocybe sulcata</name>
    <dbReference type="NCBI Taxonomy" id="5364"/>
    <lineage>
        <taxon>Eukaryota</taxon>
        <taxon>Fungi</taxon>
        <taxon>Dikarya</taxon>
        <taxon>Basidiomycota</taxon>
        <taxon>Agaricomycotina</taxon>
        <taxon>Agaricomycetes</taxon>
        <taxon>Gloeophyllales</taxon>
        <taxon>Gloeophyllaceae</taxon>
        <taxon>Heliocybe</taxon>
    </lineage>
</organism>
<feature type="domain" description="N-acetyltransferase" evidence="1">
    <location>
        <begin position="7"/>
        <end position="147"/>
    </location>
</feature>
<dbReference type="PROSITE" id="PS51186">
    <property type="entry name" value="GNAT"/>
    <property type="match status" value="1"/>
</dbReference>
<protein>
    <submittedName>
        <fullName evidence="2">Acyl-CoA N-acyltransferase</fullName>
    </submittedName>
</protein>
<evidence type="ECO:0000313" key="2">
    <source>
        <dbReference type="EMBL" id="TFK52500.1"/>
    </source>
</evidence>
<keyword evidence="3" id="KW-1185">Reference proteome</keyword>